<dbReference type="EMBL" id="JBHTLD010000144">
    <property type="protein sequence ID" value="MFD1187480.1"/>
    <property type="molecule type" value="Genomic_DNA"/>
</dbReference>
<comment type="caution">
    <text evidence="1">The sequence shown here is derived from an EMBL/GenBank/DDBJ whole genome shotgun (WGS) entry which is preliminary data.</text>
</comment>
<dbReference type="RefSeq" id="WP_377529069.1">
    <property type="nucleotide sequence ID" value="NZ_JBHTLD010000144.1"/>
</dbReference>
<dbReference type="Proteomes" id="UP001597094">
    <property type="component" value="Unassembled WGS sequence"/>
</dbReference>
<gene>
    <name evidence="1" type="ORF">ACFQ2O_14780</name>
</gene>
<keyword evidence="2" id="KW-1185">Reference proteome</keyword>
<name>A0ABW3ST17_9BACT</name>
<accession>A0ABW3ST17</accession>
<protein>
    <submittedName>
        <fullName evidence="1">Uncharacterized protein</fullName>
    </submittedName>
</protein>
<organism evidence="1 2">
    <name type="scientific">Pontibacter rugosus</name>
    <dbReference type="NCBI Taxonomy" id="1745966"/>
    <lineage>
        <taxon>Bacteria</taxon>
        <taxon>Pseudomonadati</taxon>
        <taxon>Bacteroidota</taxon>
        <taxon>Cytophagia</taxon>
        <taxon>Cytophagales</taxon>
        <taxon>Hymenobacteraceae</taxon>
        <taxon>Pontibacter</taxon>
    </lineage>
</organism>
<evidence type="ECO:0000313" key="1">
    <source>
        <dbReference type="EMBL" id="MFD1187480.1"/>
    </source>
</evidence>
<sequence length="68" mass="7708">MSEHLSFFAHEHPQKKGESYTVGFSFPFRGRFFLYSDIKPLNGSPIVIHKALEVAGVPSPRSVTRARF</sequence>
<proteinExistence type="predicted"/>
<evidence type="ECO:0000313" key="2">
    <source>
        <dbReference type="Proteomes" id="UP001597094"/>
    </source>
</evidence>
<reference evidence="2" key="1">
    <citation type="journal article" date="2019" name="Int. J. Syst. Evol. Microbiol.">
        <title>The Global Catalogue of Microorganisms (GCM) 10K type strain sequencing project: providing services to taxonomists for standard genome sequencing and annotation.</title>
        <authorList>
            <consortium name="The Broad Institute Genomics Platform"/>
            <consortium name="The Broad Institute Genome Sequencing Center for Infectious Disease"/>
            <person name="Wu L."/>
            <person name="Ma J."/>
        </authorList>
    </citation>
    <scope>NUCLEOTIDE SEQUENCE [LARGE SCALE GENOMIC DNA]</scope>
    <source>
        <strain evidence="2">JCM 31319</strain>
    </source>
</reference>